<feature type="transmembrane region" description="Helical" evidence="9">
    <location>
        <begin position="269"/>
        <end position="290"/>
    </location>
</feature>
<evidence type="ECO:0000313" key="10">
    <source>
        <dbReference type="EMBL" id="CAA9395800.1"/>
    </source>
</evidence>
<keyword evidence="6 9" id="KW-1133">Transmembrane helix</keyword>
<keyword evidence="2" id="KW-1003">Cell membrane</keyword>
<sequence length="521" mass="55195">MLRDPGSRTSGRRLGALPQADPLVVVAGAVSVLVYTLHGFHGALTRDLGVYSYAGQQVADGVPPYLGILNRAGPLAHVLPGAGALVARLGGLDEVVTMRVLFMLFATASVCATYLLGRDLFRSRGAGLVAASVLLAFHGFIQYASNGPREKTPMTLFVICALWAMTNRRWFTAGVCVSLATLCLQTAFFSTFAAVVVGALLLAQGGRLRALIRIALGGLVPVAVLAVWFAVAGSLRASIEAFYLINRRYTVPDPVTERLDEVWLDLTEAYGVTVWLLVGGLVALVLRSCAAVSRRARDAEPLLLALPALTVGLAAGLAWTLKDYDAWPDLFPVLPLAAVGIGAVTALVERRLPRPAAGALAGAAAVAAVALALAYSLTTRDDTLREQREAVDAVLAVLPPDAPIVSIEAPQPLVLTSRSNPTRHQMFRGGLQDHLEDAWPGGVEGFQRDLVVEGADLVAVGEAVGPRWRESIEPDYVYVGSAPGWGWYARASLGEPTLQELRTATGFDDSDPLAEPLDPQS</sequence>
<feature type="transmembrane region" description="Helical" evidence="9">
    <location>
        <begin position="128"/>
        <end position="145"/>
    </location>
</feature>
<keyword evidence="4" id="KW-0808">Transferase</keyword>
<evidence type="ECO:0000256" key="8">
    <source>
        <dbReference type="SAM" id="MobiDB-lite"/>
    </source>
</evidence>
<feature type="transmembrane region" description="Helical" evidence="9">
    <location>
        <begin position="96"/>
        <end position="116"/>
    </location>
</feature>
<feature type="transmembrane region" description="Helical" evidence="9">
    <location>
        <begin position="170"/>
        <end position="203"/>
    </location>
</feature>
<protein>
    <submittedName>
        <fullName evidence="10">Uncharacterized protein</fullName>
    </submittedName>
</protein>
<evidence type="ECO:0000256" key="9">
    <source>
        <dbReference type="SAM" id="Phobius"/>
    </source>
</evidence>
<keyword evidence="5 9" id="KW-0812">Transmembrane</keyword>
<gene>
    <name evidence="10" type="ORF">AVDCRST_MAG32-2617</name>
</gene>
<feature type="transmembrane region" description="Helical" evidence="9">
    <location>
        <begin position="210"/>
        <end position="231"/>
    </location>
</feature>
<dbReference type="PANTHER" id="PTHR33908">
    <property type="entry name" value="MANNOSYLTRANSFERASE YKCB-RELATED"/>
    <property type="match status" value="1"/>
</dbReference>
<proteinExistence type="predicted"/>
<keyword evidence="3" id="KW-0328">Glycosyltransferase</keyword>
<dbReference type="InterPro" id="IPR050297">
    <property type="entry name" value="LipidA_mod_glycosyltrf_83"/>
</dbReference>
<feature type="transmembrane region" description="Helical" evidence="9">
    <location>
        <begin position="20"/>
        <end position="38"/>
    </location>
</feature>
<evidence type="ECO:0000256" key="4">
    <source>
        <dbReference type="ARBA" id="ARBA00022679"/>
    </source>
</evidence>
<dbReference type="GO" id="GO:0005886">
    <property type="term" value="C:plasma membrane"/>
    <property type="evidence" value="ECO:0007669"/>
    <property type="project" value="UniProtKB-SubCell"/>
</dbReference>
<evidence type="ECO:0000256" key="5">
    <source>
        <dbReference type="ARBA" id="ARBA00022692"/>
    </source>
</evidence>
<dbReference type="GO" id="GO:0016763">
    <property type="term" value="F:pentosyltransferase activity"/>
    <property type="evidence" value="ECO:0007669"/>
    <property type="project" value="TreeGrafter"/>
</dbReference>
<evidence type="ECO:0000256" key="3">
    <source>
        <dbReference type="ARBA" id="ARBA00022676"/>
    </source>
</evidence>
<evidence type="ECO:0000256" key="6">
    <source>
        <dbReference type="ARBA" id="ARBA00022989"/>
    </source>
</evidence>
<keyword evidence="7 9" id="KW-0472">Membrane</keyword>
<dbReference type="GO" id="GO:0009103">
    <property type="term" value="P:lipopolysaccharide biosynthetic process"/>
    <property type="evidence" value="ECO:0007669"/>
    <property type="project" value="UniProtKB-ARBA"/>
</dbReference>
<dbReference type="EMBL" id="CADCUM010000103">
    <property type="protein sequence ID" value="CAA9395800.1"/>
    <property type="molecule type" value="Genomic_DNA"/>
</dbReference>
<feature type="transmembrane region" description="Helical" evidence="9">
    <location>
        <begin position="355"/>
        <end position="377"/>
    </location>
</feature>
<evidence type="ECO:0000256" key="7">
    <source>
        <dbReference type="ARBA" id="ARBA00023136"/>
    </source>
</evidence>
<evidence type="ECO:0000256" key="1">
    <source>
        <dbReference type="ARBA" id="ARBA00004651"/>
    </source>
</evidence>
<feature type="transmembrane region" description="Helical" evidence="9">
    <location>
        <begin position="327"/>
        <end position="348"/>
    </location>
</feature>
<evidence type="ECO:0000256" key="2">
    <source>
        <dbReference type="ARBA" id="ARBA00022475"/>
    </source>
</evidence>
<feature type="region of interest" description="Disordered" evidence="8">
    <location>
        <begin position="500"/>
        <end position="521"/>
    </location>
</feature>
<feature type="transmembrane region" description="Helical" evidence="9">
    <location>
        <begin position="302"/>
        <end position="321"/>
    </location>
</feature>
<comment type="subcellular location">
    <subcellularLocation>
        <location evidence="1">Cell membrane</location>
        <topology evidence="1">Multi-pass membrane protein</topology>
    </subcellularLocation>
</comment>
<dbReference type="PANTHER" id="PTHR33908:SF11">
    <property type="entry name" value="MEMBRANE PROTEIN"/>
    <property type="match status" value="1"/>
</dbReference>
<name>A0A6J4NR54_9ACTN</name>
<reference evidence="10" key="1">
    <citation type="submission" date="2020-02" db="EMBL/GenBank/DDBJ databases">
        <authorList>
            <person name="Meier V. D."/>
        </authorList>
    </citation>
    <scope>NUCLEOTIDE SEQUENCE</scope>
    <source>
        <strain evidence="10">AVDCRST_MAG32</strain>
    </source>
</reference>
<organism evidence="10">
    <name type="scientific">uncultured Nocardioides sp</name>
    <dbReference type="NCBI Taxonomy" id="198441"/>
    <lineage>
        <taxon>Bacteria</taxon>
        <taxon>Bacillati</taxon>
        <taxon>Actinomycetota</taxon>
        <taxon>Actinomycetes</taxon>
        <taxon>Propionibacteriales</taxon>
        <taxon>Nocardioidaceae</taxon>
        <taxon>Nocardioides</taxon>
        <taxon>environmental samples</taxon>
    </lineage>
</organism>
<accession>A0A6J4NR54</accession>
<dbReference type="AlphaFoldDB" id="A0A6J4NR54"/>